<comment type="similarity">
    <text evidence="2">Belongs to the EXO84 family.</text>
</comment>
<keyword evidence="7 12" id="KW-0175">Coiled coil</keyword>
<dbReference type="GO" id="GO:0030133">
    <property type="term" value="C:transport vesicle"/>
    <property type="evidence" value="ECO:0007669"/>
    <property type="project" value="UniProtKB-SubCell"/>
</dbReference>
<evidence type="ECO:0000256" key="1">
    <source>
        <dbReference type="ARBA" id="ARBA00004398"/>
    </source>
</evidence>
<evidence type="ECO:0000313" key="15">
    <source>
        <dbReference type="EMBL" id="KAH0557048.1"/>
    </source>
</evidence>
<dbReference type="Gene3D" id="1.20.58.1210">
    <property type="entry name" value="Exo84p, N-terminal helical domain"/>
    <property type="match status" value="1"/>
</dbReference>
<dbReference type="SUPFAM" id="SSF74788">
    <property type="entry name" value="Cullin repeat-like"/>
    <property type="match status" value="1"/>
</dbReference>
<keyword evidence="16" id="KW-1185">Reference proteome</keyword>
<evidence type="ECO:0000256" key="5">
    <source>
        <dbReference type="ARBA" id="ARBA00022483"/>
    </source>
</evidence>
<dbReference type="EMBL" id="JAGHQM010000929">
    <property type="protein sequence ID" value="KAH0557048.1"/>
    <property type="molecule type" value="Genomic_DNA"/>
</dbReference>
<dbReference type="GO" id="GO:0006887">
    <property type="term" value="P:exocytosis"/>
    <property type="evidence" value="ECO:0007669"/>
    <property type="project" value="UniProtKB-KW"/>
</dbReference>
<evidence type="ECO:0000256" key="11">
    <source>
        <dbReference type="ARBA" id="ARBA00071741"/>
    </source>
</evidence>
<comment type="function">
    <text evidence="9">Involved in the secretory pathway as part of the exocyst complex which tethers secretory vesicles to the sites of exocytosis. Plays a role in both the assembly of the exocyst and the polarization of this complex to specific sites of the plasma membrane for exocytosis. Also involved in assembly of the spliceosome.</text>
</comment>
<dbReference type="PANTHER" id="PTHR21426">
    <property type="entry name" value="EXOCYST COMPLEX COMPONENT 8"/>
    <property type="match status" value="1"/>
</dbReference>
<dbReference type="Pfam" id="PF16528">
    <property type="entry name" value="Exo84_C"/>
    <property type="match status" value="1"/>
</dbReference>
<feature type="coiled-coil region" evidence="12">
    <location>
        <begin position="128"/>
        <end position="191"/>
    </location>
</feature>
<dbReference type="GO" id="GO:0015031">
    <property type="term" value="P:protein transport"/>
    <property type="evidence" value="ECO:0007669"/>
    <property type="project" value="UniProtKB-KW"/>
</dbReference>
<gene>
    <name evidence="15" type="ORF">GP486_005165</name>
</gene>
<evidence type="ECO:0000256" key="13">
    <source>
        <dbReference type="SAM" id="MobiDB-lite"/>
    </source>
</evidence>
<feature type="domain" description="Exocyst component Exo84 C-terminal" evidence="14">
    <location>
        <begin position="453"/>
        <end position="560"/>
    </location>
</feature>
<evidence type="ECO:0000256" key="12">
    <source>
        <dbReference type="SAM" id="Coils"/>
    </source>
</evidence>
<feature type="compositionally biased region" description="Polar residues" evidence="13">
    <location>
        <begin position="301"/>
        <end position="316"/>
    </location>
</feature>
<dbReference type="InterPro" id="IPR032403">
    <property type="entry name" value="Exo84_C"/>
</dbReference>
<dbReference type="FunFam" id="2.30.29.30:FF:000264">
    <property type="entry name" value="Potential exocyst complex component Exo84"/>
    <property type="match status" value="1"/>
</dbReference>
<dbReference type="Pfam" id="PF08700">
    <property type="entry name" value="VPS51_Exo84_N"/>
    <property type="match status" value="1"/>
</dbReference>
<evidence type="ECO:0000259" key="14">
    <source>
        <dbReference type="Pfam" id="PF16528"/>
    </source>
</evidence>
<protein>
    <recommendedName>
        <fullName evidence="3">Exocyst complex component EXO84</fullName>
    </recommendedName>
    <alternativeName>
        <fullName evidence="11">Exocyst complex component exo84</fullName>
    </alternativeName>
</protein>
<organism evidence="15 16">
    <name type="scientific">Trichoglossum hirsutum</name>
    <dbReference type="NCBI Taxonomy" id="265104"/>
    <lineage>
        <taxon>Eukaryota</taxon>
        <taxon>Fungi</taxon>
        <taxon>Dikarya</taxon>
        <taxon>Ascomycota</taxon>
        <taxon>Pezizomycotina</taxon>
        <taxon>Geoglossomycetes</taxon>
        <taxon>Geoglossales</taxon>
        <taxon>Geoglossaceae</taxon>
        <taxon>Trichoglossum</taxon>
    </lineage>
</organism>
<dbReference type="Proteomes" id="UP000750711">
    <property type="component" value="Unassembled WGS sequence"/>
</dbReference>
<comment type="subunit">
    <text evidence="10">Component of the exocyst complex.</text>
</comment>
<dbReference type="GO" id="GO:0006893">
    <property type="term" value="P:Golgi to plasma membrane transport"/>
    <property type="evidence" value="ECO:0007669"/>
    <property type="project" value="TreeGrafter"/>
</dbReference>
<dbReference type="InterPro" id="IPR033961">
    <property type="entry name" value="Exo84"/>
</dbReference>
<reference evidence="15" key="1">
    <citation type="submission" date="2021-03" db="EMBL/GenBank/DDBJ databases">
        <title>Comparative genomics and phylogenomic investigation of the class Geoglossomycetes provide insights into ecological specialization and systematics.</title>
        <authorList>
            <person name="Melie T."/>
            <person name="Pirro S."/>
            <person name="Miller A.N."/>
            <person name="Quandt A."/>
        </authorList>
    </citation>
    <scope>NUCLEOTIDE SEQUENCE</scope>
    <source>
        <strain evidence="15">CAQ_001_2017</strain>
    </source>
</reference>
<feature type="region of interest" description="Disordered" evidence="13">
    <location>
        <begin position="82"/>
        <end position="103"/>
    </location>
</feature>
<feature type="region of interest" description="Disordered" evidence="13">
    <location>
        <begin position="296"/>
        <end position="318"/>
    </location>
</feature>
<name>A0A9P8L9S3_9PEZI</name>
<dbReference type="PANTHER" id="PTHR21426:SF12">
    <property type="entry name" value="EXOCYST COMPLEX COMPONENT 8"/>
    <property type="match status" value="1"/>
</dbReference>
<dbReference type="SUPFAM" id="SSF50729">
    <property type="entry name" value="PH domain-like"/>
    <property type="match status" value="1"/>
</dbReference>
<evidence type="ECO:0000256" key="8">
    <source>
        <dbReference type="ARBA" id="ARBA00023329"/>
    </source>
</evidence>
<evidence type="ECO:0000256" key="7">
    <source>
        <dbReference type="ARBA" id="ARBA00023054"/>
    </source>
</evidence>
<comment type="subcellular location">
    <subcellularLocation>
        <location evidence="1">Cytoplasmic vesicle</location>
        <location evidence="1">Secretory vesicle</location>
    </subcellularLocation>
</comment>
<feature type="region of interest" description="Disordered" evidence="13">
    <location>
        <begin position="1"/>
        <end position="35"/>
    </location>
</feature>
<evidence type="ECO:0000256" key="10">
    <source>
        <dbReference type="ARBA" id="ARBA00065378"/>
    </source>
</evidence>
<keyword evidence="8" id="KW-0968">Cytoplasmic vesicle</keyword>
<comment type="caution">
    <text evidence="15">The sequence shown here is derived from an EMBL/GenBank/DDBJ whole genome shotgun (WGS) entry which is preliminary data.</text>
</comment>
<evidence type="ECO:0000256" key="6">
    <source>
        <dbReference type="ARBA" id="ARBA00022927"/>
    </source>
</evidence>
<keyword evidence="5" id="KW-0268">Exocytosis</keyword>
<dbReference type="Gene3D" id="2.30.29.30">
    <property type="entry name" value="Pleckstrin-homology domain (PH domain)/Phosphotyrosine-binding domain (PTB)"/>
    <property type="match status" value="1"/>
</dbReference>
<evidence type="ECO:0000256" key="2">
    <source>
        <dbReference type="ARBA" id="ARBA00007210"/>
    </source>
</evidence>
<dbReference type="InterPro" id="IPR016159">
    <property type="entry name" value="Cullin_repeat-like_dom_sf"/>
</dbReference>
<evidence type="ECO:0000256" key="4">
    <source>
        <dbReference type="ARBA" id="ARBA00022448"/>
    </source>
</evidence>
<accession>A0A9P8L9S3</accession>
<sequence length="560" mass="63707">MQSTDFRPYSNISKRRTRVERSERPTRHFPGQAARKWKGNVVPVETSDLVKRRYSTRFTSFPQEFKDEWPPVPAVPSLPSQYAQNLPPSLQTGQGRTASASSGPVSVDLAALRDPNFKPEKYVSKVLSQASEQEIREYQNSLQKMRNRTSVDLQQNVYKNRTQFIKISKEAEKLKGEMRTLRGLMSELKANTTALKQDTTELGPSSQMSTFDPMSIATRKQANRSSVADLTAMWNTQLQALWKNVEGSQKFLPAVPGRHVIRDSPHWVELNAATWKSRRAMHMFLLNDHLLVASRKKRRMNSSAGATSGNQKQQPVPSKLVAERCWPLTDIEMVDLSSGLSPVGTAGAKREREHVVNAINIRVGQESFTYRNDKMDEKVSLLLTFRKAADELRKVLRAETEDGGRIRDSINYFAARDPVLFKQPYLMETLTESMSKDRPHVLIEVDGKQQNFRWVENQIDELDIQIALQGFEDAISRIEKMRKIVKGMKGNVVAQDLLNLKIDERAGKLAHLITRQLVDAHSYLNATMRNVSWLARLGFEGRAREAYLEARSGVIGKRTR</sequence>
<dbReference type="AlphaFoldDB" id="A0A9P8L9S3"/>
<evidence type="ECO:0000313" key="16">
    <source>
        <dbReference type="Proteomes" id="UP000750711"/>
    </source>
</evidence>
<dbReference type="GO" id="GO:0000145">
    <property type="term" value="C:exocyst"/>
    <property type="evidence" value="ECO:0007669"/>
    <property type="project" value="InterPro"/>
</dbReference>
<evidence type="ECO:0000256" key="3">
    <source>
        <dbReference type="ARBA" id="ARBA00021269"/>
    </source>
</evidence>
<keyword evidence="4" id="KW-0813">Transport</keyword>
<evidence type="ECO:0000256" key="9">
    <source>
        <dbReference type="ARBA" id="ARBA00057052"/>
    </source>
</evidence>
<dbReference type="InterPro" id="IPR011993">
    <property type="entry name" value="PH-like_dom_sf"/>
</dbReference>
<keyword evidence="6" id="KW-0653">Protein transport</keyword>
<proteinExistence type="inferred from homology"/>
<dbReference type="Pfam" id="PF25345">
    <property type="entry name" value="PH_EXO84"/>
    <property type="match status" value="1"/>
</dbReference>
<dbReference type="InterPro" id="IPR042561">
    <property type="entry name" value="Exo84_C_1"/>
</dbReference>